<dbReference type="FunFam" id="3.30.160.60:FF:000130">
    <property type="entry name" value="Spalt-like transcription factor 4"/>
    <property type="match status" value="1"/>
</dbReference>
<dbReference type="FunFam" id="3.30.160.60:FF:000454">
    <property type="entry name" value="Zinc finger protein 624"/>
    <property type="match status" value="1"/>
</dbReference>
<dbReference type="Pfam" id="PF13894">
    <property type="entry name" value="zf-C2H2_4"/>
    <property type="match status" value="1"/>
</dbReference>
<dbReference type="AlphaFoldDB" id="A0A9P0D1J4"/>
<evidence type="ECO:0000313" key="13">
    <source>
        <dbReference type="Proteomes" id="UP001153636"/>
    </source>
</evidence>
<feature type="domain" description="C2H2-type" evidence="11">
    <location>
        <begin position="328"/>
        <end position="355"/>
    </location>
</feature>
<dbReference type="FunFam" id="3.30.160.60:FF:000446">
    <property type="entry name" value="Zinc finger protein"/>
    <property type="match status" value="1"/>
</dbReference>
<evidence type="ECO:0000256" key="2">
    <source>
        <dbReference type="ARBA" id="ARBA00022723"/>
    </source>
</evidence>
<dbReference type="FunFam" id="3.30.160.60:FF:000621">
    <property type="entry name" value="FLT3-interacting zinc finger 1"/>
    <property type="match status" value="1"/>
</dbReference>
<dbReference type="GO" id="GO:0000122">
    <property type="term" value="P:negative regulation of transcription by RNA polymerase II"/>
    <property type="evidence" value="ECO:0007669"/>
    <property type="project" value="UniProtKB-ARBA"/>
</dbReference>
<keyword evidence="6" id="KW-0805">Transcription regulation</keyword>
<dbReference type="InterPro" id="IPR036236">
    <property type="entry name" value="Znf_C2H2_sf"/>
</dbReference>
<dbReference type="PANTHER" id="PTHR24390:SF159">
    <property type="entry name" value="GROWTH FACTOR INDEPENDENT 1 TRANSCRIPTIONAL REPRESSOR"/>
    <property type="match status" value="1"/>
</dbReference>
<keyword evidence="2" id="KW-0479">Metal-binding</keyword>
<dbReference type="OrthoDB" id="6077919at2759"/>
<feature type="domain" description="C2H2-type" evidence="11">
    <location>
        <begin position="217"/>
        <end position="244"/>
    </location>
</feature>
<accession>A0A9P0D1J4</accession>
<evidence type="ECO:0000256" key="3">
    <source>
        <dbReference type="ARBA" id="ARBA00022737"/>
    </source>
</evidence>
<feature type="domain" description="C2H2-type" evidence="11">
    <location>
        <begin position="356"/>
        <end position="383"/>
    </location>
</feature>
<evidence type="ECO:0000256" key="10">
    <source>
        <dbReference type="PROSITE-ProRule" id="PRU00042"/>
    </source>
</evidence>
<feature type="domain" description="C2H2-type" evidence="11">
    <location>
        <begin position="412"/>
        <end position="436"/>
    </location>
</feature>
<dbReference type="PROSITE" id="PS50157">
    <property type="entry name" value="ZINC_FINGER_C2H2_2"/>
    <property type="match status" value="8"/>
</dbReference>
<keyword evidence="4 10" id="KW-0863">Zinc-finger</keyword>
<dbReference type="SMART" id="SM00355">
    <property type="entry name" value="ZnF_C2H2"/>
    <property type="match status" value="8"/>
</dbReference>
<evidence type="ECO:0000256" key="9">
    <source>
        <dbReference type="ARBA" id="ARBA00023242"/>
    </source>
</evidence>
<evidence type="ECO:0000256" key="8">
    <source>
        <dbReference type="ARBA" id="ARBA00023163"/>
    </source>
</evidence>
<dbReference type="PROSITE" id="PS00028">
    <property type="entry name" value="ZINC_FINGER_C2H2_1"/>
    <property type="match status" value="8"/>
</dbReference>
<evidence type="ECO:0000256" key="1">
    <source>
        <dbReference type="ARBA" id="ARBA00004123"/>
    </source>
</evidence>
<evidence type="ECO:0000256" key="6">
    <source>
        <dbReference type="ARBA" id="ARBA00023015"/>
    </source>
</evidence>
<gene>
    <name evidence="12" type="ORF">PSYICH_LOCUS9467</name>
</gene>
<evidence type="ECO:0000313" key="12">
    <source>
        <dbReference type="EMBL" id="CAH1108602.1"/>
    </source>
</evidence>
<feature type="domain" description="C2H2-type" evidence="11">
    <location>
        <begin position="245"/>
        <end position="272"/>
    </location>
</feature>
<keyword evidence="7" id="KW-0238">DNA-binding</keyword>
<evidence type="ECO:0000256" key="4">
    <source>
        <dbReference type="ARBA" id="ARBA00022771"/>
    </source>
</evidence>
<keyword evidence="8" id="KW-0804">Transcription</keyword>
<dbReference type="GO" id="GO:0008270">
    <property type="term" value="F:zinc ion binding"/>
    <property type="evidence" value="ECO:0007669"/>
    <property type="project" value="UniProtKB-KW"/>
</dbReference>
<sequence length="436" mass="50982">MVYLLSMMNVKEELLYLHEDVFKTEPDDFTEQMPYRRTPQMCENDVFEEFETGTRRQNVDEIKQEIIECDEIKIEHDSVQENNLQFCPLLTKKELEDISEIKATDIEDIKEDVCEYVHCKAELLTTHCDLQTLKNENTEYPDCLAESCEREEDEKISDPLKNSTNVLSMKNFPASNSSYILDGNFQKSVILNKFDGKSKKIMNSQTNILTHADEKPFKCDICLKEFEHNSGLQKHLITHTNENPFRCNICSKGFNYKSNLKAHLKAHTNKLLTCDSCSKEFPSKSKLQRHLVTHTKEKAFKCDICCKQFAQKYTLKSHLITHTNEKSFKCDICSKAFNYKCILQTHLMTHTNEKPFKCNICSKAFNRKDNLQLHLIIHTNEKPFKCDICSKQFTQKSNFKAHLITHTNKKSFQCDICSKKFTLKSRLQRHLKNDPH</sequence>
<dbReference type="GO" id="GO:0005634">
    <property type="term" value="C:nucleus"/>
    <property type="evidence" value="ECO:0007669"/>
    <property type="project" value="UniProtKB-SubCell"/>
</dbReference>
<feature type="domain" description="C2H2-type" evidence="11">
    <location>
        <begin position="384"/>
        <end position="411"/>
    </location>
</feature>
<evidence type="ECO:0000256" key="5">
    <source>
        <dbReference type="ARBA" id="ARBA00022833"/>
    </source>
</evidence>
<dbReference type="Gene3D" id="3.30.160.60">
    <property type="entry name" value="Classic Zinc Finger"/>
    <property type="match status" value="8"/>
</dbReference>
<dbReference type="FunFam" id="3.30.160.60:FF:000624">
    <property type="entry name" value="zinc finger protein 697"/>
    <property type="match status" value="1"/>
</dbReference>
<keyword evidence="13" id="KW-1185">Reference proteome</keyword>
<feature type="domain" description="C2H2-type" evidence="11">
    <location>
        <begin position="300"/>
        <end position="327"/>
    </location>
</feature>
<dbReference type="GO" id="GO:0003700">
    <property type="term" value="F:DNA-binding transcription factor activity"/>
    <property type="evidence" value="ECO:0007669"/>
    <property type="project" value="TreeGrafter"/>
</dbReference>
<protein>
    <recommendedName>
        <fullName evidence="11">C2H2-type domain-containing protein</fullName>
    </recommendedName>
</protein>
<keyword evidence="9" id="KW-0539">Nucleus</keyword>
<dbReference type="PANTHER" id="PTHR24390">
    <property type="entry name" value="ZINC FINGER PROTEIN"/>
    <property type="match status" value="1"/>
</dbReference>
<dbReference type="FunFam" id="3.30.160.60:FF:001465">
    <property type="entry name" value="Zinc finger protein 560"/>
    <property type="match status" value="1"/>
</dbReference>
<dbReference type="EMBL" id="OV651815">
    <property type="protein sequence ID" value="CAH1108602.1"/>
    <property type="molecule type" value="Genomic_DNA"/>
</dbReference>
<dbReference type="Proteomes" id="UP001153636">
    <property type="component" value="Chromosome 3"/>
</dbReference>
<keyword evidence="3" id="KW-0677">Repeat</keyword>
<evidence type="ECO:0000259" key="11">
    <source>
        <dbReference type="PROSITE" id="PS50157"/>
    </source>
</evidence>
<evidence type="ECO:0000256" key="7">
    <source>
        <dbReference type="ARBA" id="ARBA00023125"/>
    </source>
</evidence>
<dbReference type="InterPro" id="IPR013087">
    <property type="entry name" value="Znf_C2H2_type"/>
</dbReference>
<name>A0A9P0D1J4_9CUCU</name>
<comment type="subcellular location">
    <subcellularLocation>
        <location evidence="1">Nucleus</location>
    </subcellularLocation>
</comment>
<proteinExistence type="predicted"/>
<organism evidence="12 13">
    <name type="scientific">Psylliodes chrysocephalus</name>
    <dbReference type="NCBI Taxonomy" id="3402493"/>
    <lineage>
        <taxon>Eukaryota</taxon>
        <taxon>Metazoa</taxon>
        <taxon>Ecdysozoa</taxon>
        <taxon>Arthropoda</taxon>
        <taxon>Hexapoda</taxon>
        <taxon>Insecta</taxon>
        <taxon>Pterygota</taxon>
        <taxon>Neoptera</taxon>
        <taxon>Endopterygota</taxon>
        <taxon>Coleoptera</taxon>
        <taxon>Polyphaga</taxon>
        <taxon>Cucujiformia</taxon>
        <taxon>Chrysomeloidea</taxon>
        <taxon>Chrysomelidae</taxon>
        <taxon>Galerucinae</taxon>
        <taxon>Alticini</taxon>
        <taxon>Psylliodes</taxon>
    </lineage>
</organism>
<feature type="domain" description="C2H2-type" evidence="11">
    <location>
        <begin position="272"/>
        <end position="299"/>
    </location>
</feature>
<dbReference type="SUPFAM" id="SSF57667">
    <property type="entry name" value="beta-beta-alpha zinc fingers"/>
    <property type="match status" value="4"/>
</dbReference>
<dbReference type="Pfam" id="PF00096">
    <property type="entry name" value="zf-C2H2"/>
    <property type="match status" value="5"/>
</dbReference>
<keyword evidence="5" id="KW-0862">Zinc</keyword>
<dbReference type="GO" id="GO:0000978">
    <property type="term" value="F:RNA polymerase II cis-regulatory region sequence-specific DNA binding"/>
    <property type="evidence" value="ECO:0007669"/>
    <property type="project" value="TreeGrafter"/>
</dbReference>
<reference evidence="12" key="1">
    <citation type="submission" date="2022-01" db="EMBL/GenBank/DDBJ databases">
        <authorList>
            <person name="King R."/>
        </authorList>
    </citation>
    <scope>NUCLEOTIDE SEQUENCE</scope>
</reference>